<dbReference type="FunCoup" id="A0A7R8YYY0">
    <property type="interactions" value="729"/>
</dbReference>
<dbReference type="InterPro" id="IPR036554">
    <property type="entry name" value="GHMP_kinase_C_sf"/>
</dbReference>
<dbReference type="GO" id="GO:0019287">
    <property type="term" value="P:isopentenyl diphosphate biosynthetic process, mevalonate pathway"/>
    <property type="evidence" value="ECO:0007669"/>
    <property type="project" value="UniProtKB-UniRule"/>
</dbReference>
<evidence type="ECO:0000256" key="7">
    <source>
        <dbReference type="ARBA" id="ARBA00022840"/>
    </source>
</evidence>
<dbReference type="Pfam" id="PF18376">
    <property type="entry name" value="MDD_C"/>
    <property type="match status" value="1"/>
</dbReference>
<dbReference type="InterPro" id="IPR029765">
    <property type="entry name" value="Mev_diP_decarb"/>
</dbReference>
<keyword evidence="7 15" id="KW-0067">ATP-binding</keyword>
<comment type="similarity">
    <text evidence="2 15 16">Belongs to the diphosphomevalonate decarboxylase family.</text>
</comment>
<comment type="function">
    <text evidence="1 16">Catalyzes the ATP dependent decarboxylation of (R)-5-diphosphomevalonate to form isopentenyl diphosphate (IPP). Functions in the mevalonate (MVA) pathway leading to isopentenyl diphosphate (IPP), a key precursor for the biosynthesis of isoprenoids and sterol synthesis.</text>
</comment>
<dbReference type="OMA" id="LTLHAMM"/>
<dbReference type="InParanoid" id="A0A7R8YYY0"/>
<keyword evidence="9 16" id="KW-0756">Sterol biosynthesis</keyword>
<evidence type="ECO:0000256" key="5">
    <source>
        <dbReference type="ARBA" id="ARBA00022516"/>
    </source>
</evidence>
<dbReference type="Proteomes" id="UP000594454">
    <property type="component" value="Chromosome 5"/>
</dbReference>
<evidence type="ECO:0000256" key="4">
    <source>
        <dbReference type="ARBA" id="ARBA00019335"/>
    </source>
</evidence>
<dbReference type="EC" id="4.1.1.33" evidence="3 15"/>
<evidence type="ECO:0000313" key="20">
    <source>
        <dbReference type="EMBL" id="CAD7090984.1"/>
    </source>
</evidence>
<sequence length="393" mass="43545">MISETCIAPVNIAVIKYWGKRDEELILPINSSLSMTLSTDQMCAKTTAAASATFKENRMWLNGEEVPFEGNPRMQKCLDALKRLAEAEKSKRFPLEWKLHICSENNFPTAAGLASSAAGYACLVYTLANLYGVEKSELSSIARQGSGSACRSIYGGFVEWVAGIKNDGSDSIAIQVQPALHWPEMRVLILVVNDSRKKTSSTNGMLNSVNTSDLIKHRANVCVPQRILQIKEAIARKDFKTFGEITMRDSNQFHAICLDTYPPCAYMNDTSHAIVNFIHQYNETRGDVKVAYTFDAGPNACLYLLEEEVANVLSLLNKVFPNDNSENSEYVKGIPIDLQKVRPASELYNQEIVPVGNNLLKYIIHTKAGEGPQKLLDPEDSLVDDAGMPKKLK</sequence>
<dbReference type="Pfam" id="PF22700">
    <property type="entry name" value="MVD-like_N"/>
    <property type="match status" value="1"/>
</dbReference>
<evidence type="ECO:0000256" key="9">
    <source>
        <dbReference type="ARBA" id="ARBA00023011"/>
    </source>
</evidence>
<dbReference type="InterPro" id="IPR053859">
    <property type="entry name" value="MVD-like_N"/>
</dbReference>
<protein>
    <recommendedName>
        <fullName evidence="4 15">Diphosphomevalonate decarboxylase</fullName>
        <ecNumber evidence="3 15">4.1.1.33</ecNumber>
    </recommendedName>
</protein>
<dbReference type="PIRSF" id="PIRSF015950">
    <property type="entry name" value="Mev_P_decrbx"/>
    <property type="match status" value="1"/>
</dbReference>
<evidence type="ECO:0000256" key="17">
    <source>
        <dbReference type="SAM" id="MobiDB-lite"/>
    </source>
</evidence>
<dbReference type="Gene3D" id="3.30.70.890">
    <property type="entry name" value="GHMP kinase, C-terminal domain"/>
    <property type="match status" value="1"/>
</dbReference>
<dbReference type="FunFam" id="3.30.70.890:FF:000005">
    <property type="entry name" value="Diphosphomevalonate decarboxylase"/>
    <property type="match status" value="1"/>
</dbReference>
<dbReference type="GO" id="GO:0006695">
    <property type="term" value="P:cholesterol biosynthetic process"/>
    <property type="evidence" value="ECO:0007669"/>
    <property type="project" value="UniProtKB-UniPathway"/>
</dbReference>
<dbReference type="UniPathway" id="UPA00063"/>
<keyword evidence="16" id="KW-0153">Cholesterol metabolism</keyword>
<evidence type="ECO:0000256" key="12">
    <source>
        <dbReference type="ARBA" id="ARBA00023221"/>
    </source>
</evidence>
<dbReference type="NCBIfam" id="TIGR01240">
    <property type="entry name" value="mevDPdecarb"/>
    <property type="match status" value="1"/>
</dbReference>
<dbReference type="InterPro" id="IPR020568">
    <property type="entry name" value="Ribosomal_Su5_D2-typ_SF"/>
</dbReference>
<evidence type="ECO:0000256" key="13">
    <source>
        <dbReference type="ARBA" id="ARBA00023239"/>
    </source>
</evidence>
<dbReference type="AlphaFoldDB" id="A0A7R8YYY0"/>
<keyword evidence="5 16" id="KW-0444">Lipid biosynthesis</keyword>
<keyword evidence="21" id="KW-1185">Reference proteome</keyword>
<reference evidence="20 21" key="1">
    <citation type="submission" date="2020-11" db="EMBL/GenBank/DDBJ databases">
        <authorList>
            <person name="Wallbank WR R."/>
            <person name="Pardo Diaz C."/>
            <person name="Kozak K."/>
            <person name="Martin S."/>
            <person name="Jiggins C."/>
            <person name="Moest M."/>
            <person name="Warren A I."/>
            <person name="Generalovic N T."/>
            <person name="Byers J.R.P. K."/>
            <person name="Montejo-Kovacevich G."/>
            <person name="Yen C E."/>
        </authorList>
    </citation>
    <scope>NUCLEOTIDE SEQUENCE [LARGE SCALE GENOMIC DNA]</scope>
</reference>
<evidence type="ECO:0000256" key="3">
    <source>
        <dbReference type="ARBA" id="ARBA00012296"/>
    </source>
</evidence>
<dbReference type="InterPro" id="IPR005935">
    <property type="entry name" value="Mev_decarb"/>
</dbReference>
<dbReference type="Gene3D" id="3.30.230.10">
    <property type="match status" value="1"/>
</dbReference>
<dbReference type="SUPFAM" id="SSF54211">
    <property type="entry name" value="Ribosomal protein S5 domain 2-like"/>
    <property type="match status" value="1"/>
</dbReference>
<evidence type="ECO:0000313" key="21">
    <source>
        <dbReference type="Proteomes" id="UP000594454"/>
    </source>
</evidence>
<evidence type="ECO:0000259" key="19">
    <source>
        <dbReference type="Pfam" id="PF22700"/>
    </source>
</evidence>
<evidence type="ECO:0000256" key="2">
    <source>
        <dbReference type="ARBA" id="ARBA00008831"/>
    </source>
</evidence>
<feature type="domain" description="Diphosphomevalonate decarboxylase-like N-terminal" evidence="19">
    <location>
        <begin position="8"/>
        <end position="173"/>
    </location>
</feature>
<dbReference type="SUPFAM" id="SSF55060">
    <property type="entry name" value="GHMP Kinase, C-terminal domain"/>
    <property type="match status" value="1"/>
</dbReference>
<name>A0A7R8YYY0_HERIL</name>
<evidence type="ECO:0000256" key="8">
    <source>
        <dbReference type="ARBA" id="ARBA00022955"/>
    </source>
</evidence>
<keyword evidence="12 16" id="KW-0753">Steroid metabolism</keyword>
<evidence type="ECO:0000256" key="11">
    <source>
        <dbReference type="ARBA" id="ARBA00023166"/>
    </source>
</evidence>
<accession>A0A7R8YYY0</accession>
<dbReference type="GO" id="GO:0005829">
    <property type="term" value="C:cytosol"/>
    <property type="evidence" value="ECO:0007669"/>
    <property type="project" value="InterPro"/>
</dbReference>
<dbReference type="GO" id="GO:0005524">
    <property type="term" value="F:ATP binding"/>
    <property type="evidence" value="ECO:0007669"/>
    <property type="project" value="UniProtKB-UniRule"/>
</dbReference>
<keyword evidence="10 15" id="KW-0443">Lipid metabolism</keyword>
<dbReference type="PANTHER" id="PTHR10977:SF3">
    <property type="entry name" value="DIPHOSPHOMEVALONATE DECARBOXYLASE"/>
    <property type="match status" value="1"/>
</dbReference>
<dbReference type="PANTHER" id="PTHR10977">
    <property type="entry name" value="DIPHOSPHOMEVALONATE DECARBOXYLASE"/>
    <property type="match status" value="1"/>
</dbReference>
<evidence type="ECO:0000256" key="10">
    <source>
        <dbReference type="ARBA" id="ARBA00023098"/>
    </source>
</evidence>
<evidence type="ECO:0000256" key="6">
    <source>
        <dbReference type="ARBA" id="ARBA00022741"/>
    </source>
</evidence>
<comment type="catalytic activity">
    <reaction evidence="14 15 16">
        <text>(R)-5-diphosphomevalonate + ATP = isopentenyl diphosphate + ADP + phosphate + CO2</text>
        <dbReference type="Rhea" id="RHEA:23732"/>
        <dbReference type="ChEBI" id="CHEBI:16526"/>
        <dbReference type="ChEBI" id="CHEBI:30616"/>
        <dbReference type="ChEBI" id="CHEBI:43474"/>
        <dbReference type="ChEBI" id="CHEBI:57557"/>
        <dbReference type="ChEBI" id="CHEBI:128769"/>
        <dbReference type="ChEBI" id="CHEBI:456216"/>
        <dbReference type="EC" id="4.1.1.33"/>
    </reaction>
</comment>
<dbReference type="GO" id="GO:0004163">
    <property type="term" value="F:diphosphomevalonate decarboxylase activity"/>
    <property type="evidence" value="ECO:0007669"/>
    <property type="project" value="UniProtKB-UniRule"/>
</dbReference>
<keyword evidence="8 16" id="KW-0752">Steroid biosynthesis</keyword>
<evidence type="ECO:0000256" key="14">
    <source>
        <dbReference type="ARBA" id="ARBA00048154"/>
    </source>
</evidence>
<evidence type="ECO:0000256" key="1">
    <source>
        <dbReference type="ARBA" id="ARBA00003812"/>
    </source>
</evidence>
<dbReference type="OrthoDB" id="10253702at2759"/>
<organism evidence="20 21">
    <name type="scientific">Hermetia illucens</name>
    <name type="common">Black soldier fly</name>
    <dbReference type="NCBI Taxonomy" id="343691"/>
    <lineage>
        <taxon>Eukaryota</taxon>
        <taxon>Metazoa</taxon>
        <taxon>Ecdysozoa</taxon>
        <taxon>Arthropoda</taxon>
        <taxon>Hexapoda</taxon>
        <taxon>Insecta</taxon>
        <taxon>Pterygota</taxon>
        <taxon>Neoptera</taxon>
        <taxon>Endopterygota</taxon>
        <taxon>Diptera</taxon>
        <taxon>Brachycera</taxon>
        <taxon>Stratiomyomorpha</taxon>
        <taxon>Stratiomyidae</taxon>
        <taxon>Hermetiinae</taxon>
        <taxon>Hermetia</taxon>
    </lineage>
</organism>
<gene>
    <name evidence="20" type="ORF">HERILL_LOCUS13437</name>
</gene>
<keyword evidence="6 15" id="KW-0547">Nucleotide-binding</keyword>
<feature type="domain" description="Mvd1 C-terminal" evidence="18">
    <location>
        <begin position="187"/>
        <end position="374"/>
    </location>
</feature>
<dbReference type="InterPro" id="IPR014721">
    <property type="entry name" value="Ribsml_uS5_D2-typ_fold_subgr"/>
</dbReference>
<dbReference type="FunFam" id="3.30.230.10:FF:000080">
    <property type="entry name" value="Diphosphomevalonate decarboxylase"/>
    <property type="match status" value="1"/>
</dbReference>
<keyword evidence="16" id="KW-0152">Cholesterol biosynthesis</keyword>
<comment type="pathway">
    <text evidence="16">Steroid biosynthesis; cholesterol biosynthesis.</text>
</comment>
<proteinExistence type="inferred from homology"/>
<keyword evidence="11 16" id="KW-1207">Sterol metabolism</keyword>
<dbReference type="InterPro" id="IPR041431">
    <property type="entry name" value="Mvd1_C"/>
</dbReference>
<keyword evidence="13 15" id="KW-0456">Lyase</keyword>
<feature type="region of interest" description="Disordered" evidence="17">
    <location>
        <begin position="374"/>
        <end position="393"/>
    </location>
</feature>
<evidence type="ECO:0000256" key="16">
    <source>
        <dbReference type="RuleBase" id="RU363086"/>
    </source>
</evidence>
<evidence type="ECO:0000256" key="15">
    <source>
        <dbReference type="PIRNR" id="PIRNR015950"/>
    </source>
</evidence>
<dbReference type="EMBL" id="LR899013">
    <property type="protein sequence ID" value="CAD7090984.1"/>
    <property type="molecule type" value="Genomic_DNA"/>
</dbReference>
<evidence type="ECO:0000259" key="18">
    <source>
        <dbReference type="Pfam" id="PF18376"/>
    </source>
</evidence>